<evidence type="ECO:0000313" key="2">
    <source>
        <dbReference type="Proteomes" id="UP000799118"/>
    </source>
</evidence>
<name>A0A6A4GAV4_9AGAR</name>
<dbReference type="AlphaFoldDB" id="A0A6A4GAV4"/>
<dbReference type="Proteomes" id="UP000799118">
    <property type="component" value="Unassembled WGS sequence"/>
</dbReference>
<protein>
    <submittedName>
        <fullName evidence="1">Uncharacterized protein</fullName>
    </submittedName>
</protein>
<gene>
    <name evidence="1" type="ORF">BT96DRAFT_1027589</name>
</gene>
<proteinExistence type="predicted"/>
<reference evidence="1" key="1">
    <citation type="journal article" date="2019" name="Environ. Microbiol.">
        <title>Fungal ecological strategies reflected in gene transcription - a case study of two litter decomposers.</title>
        <authorList>
            <person name="Barbi F."/>
            <person name="Kohler A."/>
            <person name="Barry K."/>
            <person name="Baskaran P."/>
            <person name="Daum C."/>
            <person name="Fauchery L."/>
            <person name="Ihrmark K."/>
            <person name="Kuo A."/>
            <person name="LaButti K."/>
            <person name="Lipzen A."/>
            <person name="Morin E."/>
            <person name="Grigoriev I.V."/>
            <person name="Henrissat B."/>
            <person name="Lindahl B."/>
            <person name="Martin F."/>
        </authorList>
    </citation>
    <scope>NUCLEOTIDE SEQUENCE</scope>
    <source>
        <strain evidence="1">JB14</strain>
    </source>
</reference>
<organism evidence="1 2">
    <name type="scientific">Gymnopus androsaceus JB14</name>
    <dbReference type="NCBI Taxonomy" id="1447944"/>
    <lineage>
        <taxon>Eukaryota</taxon>
        <taxon>Fungi</taxon>
        <taxon>Dikarya</taxon>
        <taxon>Basidiomycota</taxon>
        <taxon>Agaricomycotina</taxon>
        <taxon>Agaricomycetes</taxon>
        <taxon>Agaricomycetidae</taxon>
        <taxon>Agaricales</taxon>
        <taxon>Marasmiineae</taxon>
        <taxon>Omphalotaceae</taxon>
        <taxon>Gymnopus</taxon>
    </lineage>
</organism>
<dbReference type="EMBL" id="ML771279">
    <property type="protein sequence ID" value="KAE9382595.1"/>
    <property type="molecule type" value="Genomic_DNA"/>
</dbReference>
<evidence type="ECO:0000313" key="1">
    <source>
        <dbReference type="EMBL" id="KAE9382595.1"/>
    </source>
</evidence>
<keyword evidence="2" id="KW-1185">Reference proteome</keyword>
<sequence>MQSSLIHAVYSLIETIVFFSIVRTFSAVKHEAEVKSESILNLECTLQSVLEDRFEDGPGNKVIYINISMGPRRNGIAVSAEDGAAAATRKAINIIVNFVARSFASTSTMALNPFLSTTTRTSSFVLAVHRIQTSVHLPSSPPPSPRGASKTDPCSLDFGFPGIKFSYQMVLIAVMALALTSKESNRCPLLAQDVPVPE</sequence>
<accession>A0A6A4GAV4</accession>